<dbReference type="GO" id="GO:0005634">
    <property type="term" value="C:nucleus"/>
    <property type="evidence" value="ECO:0007669"/>
    <property type="project" value="UniProtKB-SubCell"/>
</dbReference>
<dbReference type="PANTHER" id="PTHR45804">
    <property type="entry name" value="SEGMENTATION PROTEIN FUSHI TARAZU-LIKE PROTEIN"/>
    <property type="match status" value="1"/>
</dbReference>
<dbReference type="EMBL" id="AB293597">
    <property type="protein sequence ID" value="BAG32149.1"/>
    <property type="molecule type" value="mRNA"/>
</dbReference>
<evidence type="ECO:0000313" key="12">
    <source>
        <dbReference type="EMBL" id="BAG32149.1"/>
    </source>
</evidence>
<evidence type="ECO:0000256" key="2">
    <source>
        <dbReference type="ARBA" id="ARBA00006317"/>
    </source>
</evidence>
<gene>
    <name evidence="12" type="primary">LjHox13-alpha</name>
</gene>
<evidence type="ECO:0000256" key="1">
    <source>
        <dbReference type="ARBA" id="ARBA00004123"/>
    </source>
</evidence>
<evidence type="ECO:0000256" key="10">
    <source>
        <dbReference type="RuleBase" id="RU000682"/>
    </source>
</evidence>
<evidence type="ECO:0000256" key="8">
    <source>
        <dbReference type="ARBA" id="ARBA00023242"/>
    </source>
</evidence>
<evidence type="ECO:0000256" key="3">
    <source>
        <dbReference type="ARBA" id="ARBA00022473"/>
    </source>
</evidence>
<evidence type="ECO:0000256" key="4">
    <source>
        <dbReference type="ARBA" id="ARBA00023015"/>
    </source>
</evidence>
<dbReference type="InterPro" id="IPR051003">
    <property type="entry name" value="AP_axis_regulatory_Homeobox"/>
</dbReference>
<keyword evidence="3" id="KW-0217">Developmental protein</keyword>
<dbReference type="InterPro" id="IPR017970">
    <property type="entry name" value="Homeobox_CS"/>
</dbReference>
<keyword evidence="7" id="KW-0804">Transcription</keyword>
<dbReference type="GO" id="GO:0000981">
    <property type="term" value="F:DNA-binding transcription factor activity, RNA polymerase II-specific"/>
    <property type="evidence" value="ECO:0007669"/>
    <property type="project" value="InterPro"/>
</dbReference>
<dbReference type="Pfam" id="PF00046">
    <property type="entry name" value="Homeodomain"/>
    <property type="match status" value="1"/>
</dbReference>
<dbReference type="CDD" id="cd00086">
    <property type="entry name" value="homeodomain"/>
    <property type="match status" value="1"/>
</dbReference>
<sequence>RVGHGMGAHVKATCGSAAQTAAASLASGYGPHSLVDKYVQDVSVGLQPSNGVGSSVAAGGGGVGGGGGGGGIGGGGGGVVGGGGIGGGGVGDDYTSGRAAKDFAFYPSYGSAYHHHHHHHQHMPGYLDMPVVPHASLAPPSEGRHDPILHHGMDGYHHQPWALPNGWNGQMYCAKEQSQLSHLWKSPLADGSQPPHEMSLFRRGRKKRVPYTKVQLKELEREYAANKFITKDKRRKISAAISLSERQVTIWFQNRRVKEKKVVSKMKTTHL</sequence>
<dbReference type="FunFam" id="1.10.10.60:FF:000084">
    <property type="entry name" value="Homeobox protein Hox-D13"/>
    <property type="match status" value="1"/>
</dbReference>
<keyword evidence="5 9" id="KW-0238">DNA-binding</keyword>
<dbReference type="GO" id="GO:0003677">
    <property type="term" value="F:DNA binding"/>
    <property type="evidence" value="ECO:0007669"/>
    <property type="project" value="UniProtKB-UniRule"/>
</dbReference>
<evidence type="ECO:0000259" key="11">
    <source>
        <dbReference type="PROSITE" id="PS50071"/>
    </source>
</evidence>
<dbReference type="AlphaFoldDB" id="B2NHP2"/>
<keyword evidence="4" id="KW-0805">Transcription regulation</keyword>
<evidence type="ECO:0000256" key="5">
    <source>
        <dbReference type="ARBA" id="ARBA00023125"/>
    </source>
</evidence>
<keyword evidence="6 9" id="KW-0371">Homeobox</keyword>
<feature type="domain" description="Homeobox" evidence="11">
    <location>
        <begin position="202"/>
        <end position="262"/>
    </location>
</feature>
<dbReference type="Gene3D" id="1.10.10.60">
    <property type="entry name" value="Homeodomain-like"/>
    <property type="match status" value="1"/>
</dbReference>
<keyword evidence="8 9" id="KW-0539">Nucleus</keyword>
<protein>
    <submittedName>
        <fullName evidence="12">Hox13 homolog</fullName>
    </submittedName>
</protein>
<accession>B2NHP2</accession>
<proteinExistence type="evidence at transcript level"/>
<evidence type="ECO:0000256" key="6">
    <source>
        <dbReference type="ARBA" id="ARBA00023155"/>
    </source>
</evidence>
<dbReference type="SMART" id="SM00389">
    <property type="entry name" value="HOX"/>
    <property type="match status" value="1"/>
</dbReference>
<dbReference type="SUPFAM" id="SSF46689">
    <property type="entry name" value="Homeodomain-like"/>
    <property type="match status" value="1"/>
</dbReference>
<name>B2NHP2_LETCA</name>
<comment type="subcellular location">
    <subcellularLocation>
        <location evidence="1 9 10">Nucleus</location>
    </subcellularLocation>
</comment>
<dbReference type="InterPro" id="IPR001356">
    <property type="entry name" value="HD"/>
</dbReference>
<dbReference type="PROSITE" id="PS50071">
    <property type="entry name" value="HOMEOBOX_2"/>
    <property type="match status" value="1"/>
</dbReference>
<feature type="DNA-binding region" description="Homeobox" evidence="9">
    <location>
        <begin position="204"/>
        <end position="263"/>
    </location>
</feature>
<evidence type="ECO:0000256" key="7">
    <source>
        <dbReference type="ARBA" id="ARBA00023163"/>
    </source>
</evidence>
<comment type="similarity">
    <text evidence="2">Belongs to the Abd-B homeobox family.</text>
</comment>
<reference evidence="12" key="1">
    <citation type="journal article" date="2008" name="Proc. Natl. Acad. Sci. U.S.A.">
        <title>Noncanonical role of Hox14 revealed by its expression patterns in lamprey and shark.</title>
        <authorList>
            <person name="Kuraku S."/>
            <person name="Takio Y."/>
            <person name="Tamura K."/>
            <person name="Aono H."/>
            <person name="Meyer A."/>
            <person name="Kuratani S."/>
        </authorList>
    </citation>
    <scope>NUCLEOTIDE SEQUENCE</scope>
</reference>
<dbReference type="PANTHER" id="PTHR45804:SF10">
    <property type="entry name" value="HOMEOBOX PROTEIN HOX-C11A-LIKE"/>
    <property type="match status" value="1"/>
</dbReference>
<dbReference type="InterPro" id="IPR009057">
    <property type="entry name" value="Homeodomain-like_sf"/>
</dbReference>
<evidence type="ECO:0000256" key="9">
    <source>
        <dbReference type="PROSITE-ProRule" id="PRU00108"/>
    </source>
</evidence>
<organism evidence="12">
    <name type="scientific">Lethenteron camtschaticum</name>
    <name type="common">Japanese lamprey</name>
    <name type="synonym">Lampetra japonica</name>
    <dbReference type="NCBI Taxonomy" id="980415"/>
    <lineage>
        <taxon>Eukaryota</taxon>
        <taxon>Metazoa</taxon>
        <taxon>Chordata</taxon>
        <taxon>Craniata</taxon>
        <taxon>Vertebrata</taxon>
        <taxon>Cyclostomata</taxon>
        <taxon>Hyperoartia</taxon>
        <taxon>Petromyzontiformes</taxon>
        <taxon>Petromyzontidae</taxon>
        <taxon>Lethenteron</taxon>
    </lineage>
</organism>
<feature type="non-terminal residue" evidence="12">
    <location>
        <position position="1"/>
    </location>
</feature>
<dbReference type="PROSITE" id="PS00027">
    <property type="entry name" value="HOMEOBOX_1"/>
    <property type="match status" value="1"/>
</dbReference>